<comment type="similarity">
    <text evidence="2">Belongs to the eIF-2B gamma/epsilon subunits family.</text>
</comment>
<feature type="region of interest" description="Disordered" evidence="11">
    <location>
        <begin position="1"/>
        <end position="25"/>
    </location>
</feature>
<dbReference type="Pfam" id="PF25084">
    <property type="entry name" value="LbH_EIF2B"/>
    <property type="match status" value="1"/>
</dbReference>
<dbReference type="GO" id="GO:0005085">
    <property type="term" value="F:guanyl-nucleotide exchange factor activity"/>
    <property type="evidence" value="ECO:0007669"/>
    <property type="project" value="InterPro"/>
</dbReference>
<evidence type="ECO:0000256" key="9">
    <source>
        <dbReference type="ARBA" id="ARBA00044345"/>
    </source>
</evidence>
<dbReference type="InterPro" id="IPR029044">
    <property type="entry name" value="Nucleotide-diphossugar_trans"/>
</dbReference>
<accession>A0A2T3ADG8</accession>
<comment type="subunit">
    <text evidence="10">Component of the translation initiation factor 2B (eIF2B) complex which is a heterodecamer of two sets of five different subunits: alpha, beta, gamma, delta and epsilon. Subunits alpha, beta and delta comprise a regulatory subcomplex and subunits epsilon and gamma comprise a catalytic subcomplex. Within the complex, the hexameric regulatory complex resides at the center, with the two heterodimeric catalytic subcomplexes bound on opposite sides.</text>
</comment>
<dbReference type="GO" id="GO:0003743">
    <property type="term" value="F:translation initiation factor activity"/>
    <property type="evidence" value="ECO:0007669"/>
    <property type="project" value="TreeGrafter"/>
</dbReference>
<evidence type="ECO:0000256" key="1">
    <source>
        <dbReference type="ARBA" id="ARBA00004514"/>
    </source>
</evidence>
<dbReference type="InterPro" id="IPR005835">
    <property type="entry name" value="NTP_transferase_dom"/>
</dbReference>
<evidence type="ECO:0000313" key="13">
    <source>
        <dbReference type="EMBL" id="PSR92337.1"/>
    </source>
</evidence>
<keyword evidence="13" id="KW-0808">Transferase</keyword>
<evidence type="ECO:0000256" key="5">
    <source>
        <dbReference type="ARBA" id="ARBA00022540"/>
    </source>
</evidence>
<dbReference type="GO" id="GO:0016740">
    <property type="term" value="F:transferase activity"/>
    <property type="evidence" value="ECO:0007669"/>
    <property type="project" value="UniProtKB-KW"/>
</dbReference>
<evidence type="ECO:0000256" key="8">
    <source>
        <dbReference type="ARBA" id="ARBA00044144"/>
    </source>
</evidence>
<dbReference type="CDD" id="cd05787">
    <property type="entry name" value="LbH_eIF2B_epsilon"/>
    <property type="match status" value="1"/>
</dbReference>
<dbReference type="FunCoup" id="A0A2T3ADG8">
    <property type="interactions" value="1139"/>
</dbReference>
<name>A0A2T3ADG8_9PEZI</name>
<feature type="compositionally biased region" description="Low complexity" evidence="11">
    <location>
        <begin position="529"/>
        <end position="543"/>
    </location>
</feature>
<keyword evidence="5" id="KW-0648">Protein biosynthesis</keyword>
<feature type="compositionally biased region" description="Acidic residues" evidence="11">
    <location>
        <begin position="509"/>
        <end position="521"/>
    </location>
</feature>
<evidence type="ECO:0000313" key="14">
    <source>
        <dbReference type="Proteomes" id="UP000241462"/>
    </source>
</evidence>
<evidence type="ECO:0000256" key="6">
    <source>
        <dbReference type="ARBA" id="ARBA00030179"/>
    </source>
</evidence>
<dbReference type="GO" id="GO:0005829">
    <property type="term" value="C:cytosol"/>
    <property type="evidence" value="ECO:0007669"/>
    <property type="project" value="UniProtKB-SubCell"/>
</dbReference>
<dbReference type="SUPFAM" id="SSF53448">
    <property type="entry name" value="Nucleotide-diphospho-sugar transferases"/>
    <property type="match status" value="1"/>
</dbReference>
<dbReference type="STRING" id="2025994.A0A2T3ADG8"/>
<dbReference type="PANTHER" id="PTHR45887">
    <property type="entry name" value="TRANSLATION INITIATION FACTOR EIF-2B SUBUNIT EPSILON"/>
    <property type="match status" value="1"/>
</dbReference>
<feature type="compositionally biased region" description="Gly residues" evidence="11">
    <location>
        <begin position="1"/>
        <end position="11"/>
    </location>
</feature>
<dbReference type="InterPro" id="IPR035543">
    <property type="entry name" value="eIF-2B_epsilon_N"/>
</dbReference>
<evidence type="ECO:0000256" key="4">
    <source>
        <dbReference type="ARBA" id="ARBA00022490"/>
    </source>
</evidence>
<keyword evidence="4" id="KW-0963">Cytoplasm</keyword>
<protein>
    <recommendedName>
        <fullName evidence="3">Mannose-1-phosphate guanyltransferase</fullName>
    </recommendedName>
    <alternativeName>
        <fullName evidence="7">GDP-mannose pyrophosphorylase</fullName>
    </alternativeName>
    <alternativeName>
        <fullName evidence="6">GTP-mannose-1-phosphate guanylyltransferase</fullName>
    </alternativeName>
    <alternativeName>
        <fullName evidence="8">Translation initiation factor eIF2B subunit epsilon</fullName>
    </alternativeName>
    <alternativeName>
        <fullName evidence="9">eIF2B GDP-GTP exchange factor subunit epsilon</fullName>
    </alternativeName>
</protein>
<gene>
    <name evidence="13" type="ORF">BD289DRAFT_472929</name>
</gene>
<dbReference type="FunFam" id="3.90.550.10:FF:000066">
    <property type="entry name" value="Translation initiation factor eIF-2B subunit epsilon"/>
    <property type="match status" value="1"/>
</dbReference>
<dbReference type="InterPro" id="IPR051956">
    <property type="entry name" value="eIF2B_epsilon"/>
</dbReference>
<feature type="region of interest" description="Disordered" evidence="11">
    <location>
        <begin position="725"/>
        <end position="746"/>
    </location>
</feature>
<dbReference type="SMART" id="SM00515">
    <property type="entry name" value="eIF5C"/>
    <property type="match status" value="1"/>
</dbReference>
<organism evidence="13 14">
    <name type="scientific">Coniella lustricola</name>
    <dbReference type="NCBI Taxonomy" id="2025994"/>
    <lineage>
        <taxon>Eukaryota</taxon>
        <taxon>Fungi</taxon>
        <taxon>Dikarya</taxon>
        <taxon>Ascomycota</taxon>
        <taxon>Pezizomycotina</taxon>
        <taxon>Sordariomycetes</taxon>
        <taxon>Sordariomycetidae</taxon>
        <taxon>Diaporthales</taxon>
        <taxon>Schizoparmaceae</taxon>
        <taxon>Coniella</taxon>
    </lineage>
</organism>
<feature type="compositionally biased region" description="Acidic residues" evidence="11">
    <location>
        <begin position="728"/>
        <end position="746"/>
    </location>
</feature>
<dbReference type="Gene3D" id="3.90.550.10">
    <property type="entry name" value="Spore Coat Polysaccharide Biosynthesis Protein SpsA, Chain A"/>
    <property type="match status" value="1"/>
</dbReference>
<evidence type="ECO:0000256" key="11">
    <source>
        <dbReference type="SAM" id="MobiDB-lite"/>
    </source>
</evidence>
<dbReference type="InterPro" id="IPR003307">
    <property type="entry name" value="W2_domain"/>
</dbReference>
<reference evidence="13 14" key="1">
    <citation type="journal article" date="2018" name="Mycol. Prog.">
        <title>Coniella lustricola, a new species from submerged detritus.</title>
        <authorList>
            <person name="Raudabaugh D.B."/>
            <person name="Iturriaga T."/>
            <person name="Carver A."/>
            <person name="Mondo S."/>
            <person name="Pangilinan J."/>
            <person name="Lipzen A."/>
            <person name="He G."/>
            <person name="Amirebrahimi M."/>
            <person name="Grigoriev I.V."/>
            <person name="Miller A.N."/>
        </authorList>
    </citation>
    <scope>NUCLEOTIDE SEQUENCE [LARGE SCALE GENOMIC DNA]</scope>
    <source>
        <strain evidence="13 14">B22-T-1</strain>
    </source>
</reference>
<proteinExistence type="inferred from homology"/>
<dbReference type="GO" id="GO:0031369">
    <property type="term" value="F:translation initiation factor binding"/>
    <property type="evidence" value="ECO:0007669"/>
    <property type="project" value="InterPro"/>
</dbReference>
<feature type="region of interest" description="Disordered" evidence="11">
    <location>
        <begin position="502"/>
        <end position="545"/>
    </location>
</feature>
<dbReference type="Pfam" id="PF00483">
    <property type="entry name" value="NTP_transferase"/>
    <property type="match status" value="1"/>
</dbReference>
<dbReference type="EMBL" id="KZ678407">
    <property type="protein sequence ID" value="PSR92337.1"/>
    <property type="molecule type" value="Genomic_DNA"/>
</dbReference>
<dbReference type="AlphaFoldDB" id="A0A2T3ADG8"/>
<dbReference type="InParanoid" id="A0A2T3ADG8"/>
<sequence length="746" mass="81798">MSQKGGKGAAGAKGKKPSGKTGNAEEREDVLQAVILADYFQDRFVPFSLEKPRCLLPLANTPLIEYTLELLDMNGVQEVIIYTGAHTDQVESYIHDHPRWSPASKINPFSSIDFIRVSDASSVGDFLRDLDGRGLISGDFILVHGDCVANINLEAALAKHKKRREANREAVMTVVLRSGGLEDHRTKSKGITPIFAVESDTGRCLHYEEMNPLQSDHYTILDPMIFEHEAVEIRSDLIDPGIDICTPDVLALWSESFDYELPRKNFLHGVLKDWELNGKFIYTEIVEEGYAARASNLQMYDAISRDVLGRWTYPLVPDSNLVSGQTYVMQKDGVCREKGSMFEADTDITKSIFGSRTSVGSGSKITNSVIGRRCFIGQNVTITDSYIWDDVTIENGSTVTRSVIGTSATVGKNCTVGTGSLISFDVMVSNNISIPPATVLSVLDHERMPVKTDLKLLGPRGKGAMYEYEEDEDEDTDPTDPTQLQKSLIYSVENFNISTSSVSTLSSEVETDSEDEDEPAEALDRGGRSRLSSFASDDSGSGSNKAAFHKEAVHGLLDALRGEEDDFEGAKLEFMGLRLGQDASDNSVRRAVAAAFVRRAVELMVPSSSSSEHHGATLEPSKAAEQAITSKVGAAKFLREVGVGSGSTAEQVEFIISLQKSLVSHVQEAEAARLGTLLAAMLQRMYNGDIVEEEGILTWWVDKRSAEGDSMNVIKGRCKVLVDWLEQSSEEEDDDDDDDDDDDESD</sequence>
<dbReference type="Pfam" id="PF02020">
    <property type="entry name" value="W2"/>
    <property type="match status" value="1"/>
</dbReference>
<comment type="subcellular location">
    <subcellularLocation>
        <location evidence="1">Cytoplasm</location>
        <location evidence="1">Cytosol</location>
    </subcellularLocation>
</comment>
<dbReference type="CDD" id="cd11558">
    <property type="entry name" value="W2_eIF2B_epsilon"/>
    <property type="match status" value="1"/>
</dbReference>
<dbReference type="PROSITE" id="PS51363">
    <property type="entry name" value="W2"/>
    <property type="match status" value="1"/>
</dbReference>
<dbReference type="InterPro" id="IPR056764">
    <property type="entry name" value="LbH_EIF2B3/5"/>
</dbReference>
<evidence type="ECO:0000259" key="12">
    <source>
        <dbReference type="PROSITE" id="PS51363"/>
    </source>
</evidence>
<dbReference type="Gene3D" id="2.160.10.10">
    <property type="entry name" value="Hexapeptide repeat proteins"/>
    <property type="match status" value="1"/>
</dbReference>
<evidence type="ECO:0000256" key="2">
    <source>
        <dbReference type="ARBA" id="ARBA00007878"/>
    </source>
</evidence>
<dbReference type="SUPFAM" id="SSF48371">
    <property type="entry name" value="ARM repeat"/>
    <property type="match status" value="1"/>
</dbReference>
<evidence type="ECO:0000256" key="7">
    <source>
        <dbReference type="ARBA" id="ARBA00031190"/>
    </source>
</evidence>
<dbReference type="CDD" id="cd04197">
    <property type="entry name" value="eIF-2B_epsilon_N"/>
    <property type="match status" value="1"/>
</dbReference>
<feature type="domain" description="W2" evidence="12">
    <location>
        <begin position="542"/>
        <end position="735"/>
    </location>
</feature>
<dbReference type="PANTHER" id="PTHR45887:SF1">
    <property type="entry name" value="TRANSLATION INITIATION FACTOR EIF-2B SUBUNIT EPSILON"/>
    <property type="match status" value="1"/>
</dbReference>
<dbReference type="OrthoDB" id="424572at2759"/>
<dbReference type="Proteomes" id="UP000241462">
    <property type="component" value="Unassembled WGS sequence"/>
</dbReference>
<dbReference type="Gene3D" id="1.25.40.180">
    <property type="match status" value="1"/>
</dbReference>
<dbReference type="InterPro" id="IPR016024">
    <property type="entry name" value="ARM-type_fold"/>
</dbReference>
<keyword evidence="14" id="KW-1185">Reference proteome</keyword>
<evidence type="ECO:0000256" key="3">
    <source>
        <dbReference type="ARBA" id="ARBA00018601"/>
    </source>
</evidence>
<dbReference type="InterPro" id="IPR044123">
    <property type="entry name" value="W2_eIF2B_epsilon"/>
</dbReference>
<keyword evidence="5" id="KW-0396">Initiation factor</keyword>
<dbReference type="GO" id="GO:0005851">
    <property type="term" value="C:eukaryotic translation initiation factor 2B complex"/>
    <property type="evidence" value="ECO:0007669"/>
    <property type="project" value="TreeGrafter"/>
</dbReference>
<evidence type="ECO:0000256" key="10">
    <source>
        <dbReference type="ARBA" id="ARBA00046432"/>
    </source>
</evidence>